<protein>
    <submittedName>
        <fullName evidence="1">DUF429 domain-containing protein</fullName>
    </submittedName>
</protein>
<sequence>MNIAGVDGCRYGWIVAYYANNQYQIEIFPSISQMMQNIPPMERILIDMPMGISSPGFPRTIDATLRKHLPQRASTVFNVPCKAAVYEDDFTKAKQLNIAIEGKSLSIQTLNIKHKIKELDEYLALSQHQTIFIESHPELCFKHLNKEILLSKKSTTKGLQERLDVLHQWDNKIIELYDQALYRFKRKDVKPDDIVDALCLCLINKLGAQSKLSFITDENIQSEDGVLYRIAYFSNQ</sequence>
<accession>A0ABS5JSE8</accession>
<evidence type="ECO:0000313" key="1">
    <source>
        <dbReference type="EMBL" id="MBS2097810.1"/>
    </source>
</evidence>
<proteinExistence type="predicted"/>
<comment type="caution">
    <text evidence="1">The sequence shown here is derived from an EMBL/GenBank/DDBJ whole genome shotgun (WGS) entry which is preliminary data.</text>
</comment>
<reference evidence="1 2" key="1">
    <citation type="journal article" date="2015" name="Int. J. Syst. Evol. Microbiol.">
        <title>Carboxylicivirga linearis sp. nov., isolated from a sea cucumber culture pond.</title>
        <authorList>
            <person name="Wang F.Q."/>
            <person name="Zhou Y.X."/>
            <person name="Lin X.Z."/>
            <person name="Chen G.J."/>
            <person name="Du Z.J."/>
        </authorList>
    </citation>
    <scope>NUCLEOTIDE SEQUENCE [LARGE SCALE GENOMIC DNA]</scope>
    <source>
        <strain evidence="1 2">FB218</strain>
    </source>
</reference>
<dbReference type="Pfam" id="PF04250">
    <property type="entry name" value="DUF429"/>
    <property type="match status" value="1"/>
</dbReference>
<gene>
    <name evidence="1" type="ORF">KEM10_05925</name>
</gene>
<dbReference type="EMBL" id="JAGUCO010000003">
    <property type="protein sequence ID" value="MBS2097810.1"/>
    <property type="molecule type" value="Genomic_DNA"/>
</dbReference>
<dbReference type="InterPro" id="IPR007362">
    <property type="entry name" value="DUF429"/>
</dbReference>
<organism evidence="1 2">
    <name type="scientific">Carboxylicivirga linearis</name>
    <dbReference type="NCBI Taxonomy" id="1628157"/>
    <lineage>
        <taxon>Bacteria</taxon>
        <taxon>Pseudomonadati</taxon>
        <taxon>Bacteroidota</taxon>
        <taxon>Bacteroidia</taxon>
        <taxon>Marinilabiliales</taxon>
        <taxon>Marinilabiliaceae</taxon>
        <taxon>Carboxylicivirga</taxon>
    </lineage>
</organism>
<name>A0ABS5JSE8_9BACT</name>
<dbReference type="Proteomes" id="UP000708576">
    <property type="component" value="Unassembled WGS sequence"/>
</dbReference>
<dbReference type="RefSeq" id="WP_212214697.1">
    <property type="nucleotide sequence ID" value="NZ_JAGUCO010000003.1"/>
</dbReference>
<evidence type="ECO:0000313" key="2">
    <source>
        <dbReference type="Proteomes" id="UP000708576"/>
    </source>
</evidence>
<keyword evidence="2" id="KW-1185">Reference proteome</keyword>